<name>A0A380NN56_9FIRM</name>
<dbReference type="InterPro" id="IPR020538">
    <property type="entry name" value="Hydgase_Ni_incorp_HypA/HybF_CS"/>
</dbReference>
<evidence type="ECO:0000313" key="6">
    <source>
        <dbReference type="EMBL" id="SUP44491.1"/>
    </source>
</evidence>
<keyword evidence="2 5" id="KW-0533">Nickel</keyword>
<dbReference type="PIRSF" id="PIRSF004761">
    <property type="entry name" value="Hydrgn_mat_HypA"/>
    <property type="match status" value="1"/>
</dbReference>
<evidence type="ECO:0000256" key="5">
    <source>
        <dbReference type="HAMAP-Rule" id="MF_00213"/>
    </source>
</evidence>
<evidence type="ECO:0000256" key="2">
    <source>
        <dbReference type="ARBA" id="ARBA00022596"/>
    </source>
</evidence>
<feature type="binding site" evidence="5">
    <location>
        <position position="2"/>
    </location>
    <ligand>
        <name>Ni(2+)</name>
        <dbReference type="ChEBI" id="CHEBI:49786"/>
    </ligand>
</feature>
<comment type="similarity">
    <text evidence="1 5">Belongs to the HypA/HybF family.</text>
</comment>
<protein>
    <recommendedName>
        <fullName evidence="5">Hydrogenase maturation factor HypA</fullName>
    </recommendedName>
</protein>
<dbReference type="Gene3D" id="3.30.2320.80">
    <property type="match status" value="1"/>
</dbReference>
<feature type="binding site" evidence="5">
    <location>
        <position position="76"/>
    </location>
    <ligand>
        <name>Zn(2+)</name>
        <dbReference type="ChEBI" id="CHEBI:29105"/>
    </ligand>
</feature>
<dbReference type="InterPro" id="IPR000688">
    <property type="entry name" value="HypA/HybF"/>
</dbReference>
<dbReference type="RefSeq" id="WP_115310789.1">
    <property type="nucleotide sequence ID" value="NZ_UHIO01000001.1"/>
</dbReference>
<dbReference type="GO" id="GO:0051604">
    <property type="term" value="P:protein maturation"/>
    <property type="evidence" value="ECO:0007669"/>
    <property type="project" value="InterPro"/>
</dbReference>
<dbReference type="Pfam" id="PF01155">
    <property type="entry name" value="HypA"/>
    <property type="match status" value="1"/>
</dbReference>
<feature type="binding site" evidence="5">
    <location>
        <position position="89"/>
    </location>
    <ligand>
        <name>Zn(2+)</name>
        <dbReference type="ChEBI" id="CHEBI:29105"/>
    </ligand>
</feature>
<dbReference type="HAMAP" id="MF_00213">
    <property type="entry name" value="HypA_HybF"/>
    <property type="match status" value="1"/>
</dbReference>
<dbReference type="PROSITE" id="PS01249">
    <property type="entry name" value="HYPA"/>
    <property type="match status" value="1"/>
</dbReference>
<evidence type="ECO:0000256" key="4">
    <source>
        <dbReference type="ARBA" id="ARBA00022833"/>
    </source>
</evidence>
<feature type="binding site" evidence="5">
    <location>
        <position position="73"/>
    </location>
    <ligand>
        <name>Zn(2+)</name>
        <dbReference type="ChEBI" id="CHEBI:29105"/>
    </ligand>
</feature>
<proteinExistence type="inferred from homology"/>
<dbReference type="Proteomes" id="UP000255367">
    <property type="component" value="Unassembled WGS sequence"/>
</dbReference>
<organism evidence="6 7">
    <name type="scientific">Veillonella criceti</name>
    <dbReference type="NCBI Taxonomy" id="103891"/>
    <lineage>
        <taxon>Bacteria</taxon>
        <taxon>Bacillati</taxon>
        <taxon>Bacillota</taxon>
        <taxon>Negativicutes</taxon>
        <taxon>Veillonellales</taxon>
        <taxon>Veillonellaceae</taxon>
        <taxon>Veillonella</taxon>
    </lineage>
</organism>
<dbReference type="EMBL" id="UHIO01000001">
    <property type="protein sequence ID" value="SUP44491.1"/>
    <property type="molecule type" value="Genomic_DNA"/>
</dbReference>
<sequence>MHEMSIAEGIVDIALQTLAANQGTVVHAIQLRLGVMSGVEPDALQFCFTAVTRNTAAAGASLQIEMIPLRGKCLDCDYEFSVADYVFKCPQCGSLAIQTITGRELQVASIDMD</sequence>
<dbReference type="GO" id="GO:0008270">
    <property type="term" value="F:zinc ion binding"/>
    <property type="evidence" value="ECO:0007669"/>
    <property type="project" value="UniProtKB-UniRule"/>
</dbReference>
<comment type="function">
    <text evidence="5">Involved in the maturation of [NiFe] hydrogenases. Required for nickel insertion into the metal center of the hydrogenase.</text>
</comment>
<dbReference type="NCBIfam" id="TIGR00100">
    <property type="entry name" value="hypA"/>
    <property type="match status" value="1"/>
</dbReference>
<keyword evidence="3 5" id="KW-0479">Metal-binding</keyword>
<dbReference type="PANTHER" id="PTHR34535">
    <property type="entry name" value="HYDROGENASE MATURATION FACTOR HYPA"/>
    <property type="match status" value="1"/>
</dbReference>
<dbReference type="AlphaFoldDB" id="A0A380NN56"/>
<evidence type="ECO:0000256" key="3">
    <source>
        <dbReference type="ARBA" id="ARBA00022723"/>
    </source>
</evidence>
<evidence type="ECO:0000313" key="7">
    <source>
        <dbReference type="Proteomes" id="UP000255367"/>
    </source>
</evidence>
<keyword evidence="7" id="KW-1185">Reference proteome</keyword>
<dbReference type="OrthoDB" id="9800361at2"/>
<reference evidence="6 7" key="1">
    <citation type="submission" date="2018-06" db="EMBL/GenBank/DDBJ databases">
        <authorList>
            <consortium name="Pathogen Informatics"/>
            <person name="Doyle S."/>
        </authorList>
    </citation>
    <scope>NUCLEOTIDE SEQUENCE [LARGE SCALE GENOMIC DNA]</scope>
    <source>
        <strain evidence="6 7">NCTC12020</strain>
    </source>
</reference>
<gene>
    <name evidence="5 6" type="primary">hypA</name>
    <name evidence="6" type="ORF">NCTC12020_01687</name>
</gene>
<evidence type="ECO:0000256" key="1">
    <source>
        <dbReference type="ARBA" id="ARBA00010748"/>
    </source>
</evidence>
<dbReference type="PANTHER" id="PTHR34535:SF3">
    <property type="entry name" value="HYDROGENASE MATURATION FACTOR HYPA"/>
    <property type="match status" value="1"/>
</dbReference>
<accession>A0A380NN56</accession>
<feature type="binding site" evidence="5">
    <location>
        <position position="92"/>
    </location>
    <ligand>
        <name>Zn(2+)</name>
        <dbReference type="ChEBI" id="CHEBI:29105"/>
    </ligand>
</feature>
<dbReference type="GO" id="GO:0016151">
    <property type="term" value="F:nickel cation binding"/>
    <property type="evidence" value="ECO:0007669"/>
    <property type="project" value="UniProtKB-UniRule"/>
</dbReference>
<keyword evidence="4 5" id="KW-0862">Zinc</keyword>